<protein>
    <submittedName>
        <fullName evidence="11">Uncharacterized protein</fullName>
    </submittedName>
</protein>
<evidence type="ECO:0000256" key="3">
    <source>
        <dbReference type="ARBA" id="ARBA00022692"/>
    </source>
</evidence>
<dbReference type="Pfam" id="PF24501">
    <property type="entry name" value="Ig_TMEM131L_5"/>
    <property type="match status" value="1"/>
</dbReference>
<dbReference type="Pfam" id="PF24474">
    <property type="entry name" value="DUF7579"/>
    <property type="match status" value="1"/>
</dbReference>
<feature type="domain" description="Transmembrane protein 131-like N-terminal" evidence="8">
    <location>
        <begin position="292"/>
        <end position="350"/>
    </location>
</feature>
<dbReference type="EMBL" id="KZ503030">
    <property type="protein sequence ID" value="PKU69494.1"/>
    <property type="molecule type" value="Genomic_DNA"/>
</dbReference>
<evidence type="ECO:0000256" key="4">
    <source>
        <dbReference type="ARBA" id="ARBA00022729"/>
    </source>
</evidence>
<accession>A0A2I0W1F2</accession>
<dbReference type="InterPro" id="IPR055437">
    <property type="entry name" value="TMEM131L_Ig_5"/>
</dbReference>
<dbReference type="Pfam" id="PF12371">
    <property type="entry name" value="TMEM131_like_N"/>
    <property type="match status" value="1"/>
</dbReference>
<evidence type="ECO:0000259" key="10">
    <source>
        <dbReference type="Pfam" id="PF24501"/>
    </source>
</evidence>
<evidence type="ECO:0000256" key="1">
    <source>
        <dbReference type="ARBA" id="ARBA00004479"/>
    </source>
</evidence>
<gene>
    <name evidence="11" type="ORF">MA16_Dca015366</name>
</gene>
<proteinExistence type="inferred from homology"/>
<dbReference type="InterPro" id="IPR056001">
    <property type="entry name" value="DUF7579"/>
</dbReference>
<feature type="region of interest" description="Disordered" evidence="7">
    <location>
        <begin position="1276"/>
        <end position="1301"/>
    </location>
</feature>
<organism evidence="11 12">
    <name type="scientific">Dendrobium catenatum</name>
    <dbReference type="NCBI Taxonomy" id="906689"/>
    <lineage>
        <taxon>Eukaryota</taxon>
        <taxon>Viridiplantae</taxon>
        <taxon>Streptophyta</taxon>
        <taxon>Embryophyta</taxon>
        <taxon>Tracheophyta</taxon>
        <taxon>Spermatophyta</taxon>
        <taxon>Magnoliopsida</taxon>
        <taxon>Liliopsida</taxon>
        <taxon>Asparagales</taxon>
        <taxon>Orchidaceae</taxon>
        <taxon>Epidendroideae</taxon>
        <taxon>Malaxideae</taxon>
        <taxon>Dendrobiinae</taxon>
        <taxon>Dendrobium</taxon>
    </lineage>
</organism>
<keyword evidence="5" id="KW-1133">Transmembrane helix</keyword>
<evidence type="ECO:0000313" key="11">
    <source>
        <dbReference type="EMBL" id="PKU69494.1"/>
    </source>
</evidence>
<sequence>MVVESHAYEFNVSHGDVDVGPSLNDFNVAQGALLVNNVVNGVHVDDGVVFPSLNLNKDHGELATTYAGDGCRQRQRLKLAIDTGEDDANAGDNVDADDYADTGDRYWRCLLRHSRPCWFLIVAYFVLCCPIVVKSRLCLDDVHVTRQSYLASSVYGRQSFGDYYGPGDVCPCSSSFCFLSTLAGFLAEEDDWRAPSIEAAKGFGQTSRSATFKMTNGEVVSCSLRNSGNGIPLLQGFGNRTVTVDRVDFCEGSLFPDLWMKASSAPSSDLDEHLEEAESGILISSASLPEIEISPPILDWGTKNMYSPSLEILEVINKHNESVLNVYDLFSTNTQFNAYSFQTLSLSPGVATMSPYQLQPLVGLNISTGRRLSRKLSLYNPYNDVLHVKEVATWISISGSKKTNSALVLCSTNRFQQHDIQSASNTDSEWLSLKSGELGSSRLDIRPHQHWEVPPNSSRSILELNLWPHLGREVSGAICLNLGNSSQEISETIILPIDIEMNERGSYTDLTGSVSLYFDTLVPCHGRKTVFSISLRNDASYLLHVVKISEETKACNIFEIRYMEGLLLFPGTVTQIALVTYSHPFNSQDRVSENHSSGLNCLLSISTNDSVNPEISIPCHDLVLNSCKYQKGFHTFESEGSYIKLISKREDEKCASTITESLGNASEESSQFKPKASEEIKADDLLLNNWKSQATMNRMSVLEDQELLFPVVQIGNHHSKWISVHNPSKKPVVMQLVLNSGTIIDHCKSTDEHSEHTFLTTFSHFTSAEIGVGFSIAETALTEAFVHPLGSALFGPVIFHPSNRCMWRSSALIRNNLSGVEWLPLQAFGGSHSIVVLEGSVPILKLDFDLHSLMTFNVSASDTLVPVEKITSFCSNLFSKELFVKNIGELPLQIIKLKVSGTDCGSDGFTIHNCKGFSLAPGESTNLLISYQADFSTSVIRRDFELAMDTGILVIPMKARVPGYMINMLFHHQMMTIFSSLAILWDPQARLKLLHPPNRTPEFPEVEISRSSRDDEKYVATNYFNGYLDCTTDHRDTARKKVVMDCLDHQKNGSFSPPLGNSHIEVAKTAQTLEMPQNCNLTVRVVREKVRRRKRRPNGAGLPQKLDFSSSQSGNSTPSSPLSPNISTPKHILSQSPETIVVPLCPQESKEHNNSKRPGFEVSNLAGKAESVKCSDSKWSSSPDQGLPSATTKFPGKPSLLSCATFPGPGLRAPVVADSSFMASMSPIAPCARAPGTKLCKEKTIKGEVSDAMQEDFTYDIWGNHFSERIFYRPEESTSKLSDASEGDSYSFFTRETLSPQ</sequence>
<dbReference type="InterPro" id="IPR022113">
    <property type="entry name" value="TMEM131L_N"/>
</dbReference>
<evidence type="ECO:0000313" key="12">
    <source>
        <dbReference type="Proteomes" id="UP000233837"/>
    </source>
</evidence>
<evidence type="ECO:0000256" key="7">
    <source>
        <dbReference type="SAM" id="MobiDB-lite"/>
    </source>
</evidence>
<reference evidence="11 12" key="2">
    <citation type="journal article" date="2017" name="Nature">
        <title>The Apostasia genome and the evolution of orchids.</title>
        <authorList>
            <person name="Zhang G.Q."/>
            <person name="Liu K.W."/>
            <person name="Li Z."/>
            <person name="Lohaus R."/>
            <person name="Hsiao Y.Y."/>
            <person name="Niu S.C."/>
            <person name="Wang J.Y."/>
            <person name="Lin Y.C."/>
            <person name="Xu Q."/>
            <person name="Chen L.J."/>
            <person name="Yoshida K."/>
            <person name="Fujiwara S."/>
            <person name="Wang Z.W."/>
            <person name="Zhang Y.Q."/>
            <person name="Mitsuda N."/>
            <person name="Wang M."/>
            <person name="Liu G.H."/>
            <person name="Pecoraro L."/>
            <person name="Huang H.X."/>
            <person name="Xiao X.J."/>
            <person name="Lin M."/>
            <person name="Wu X.Y."/>
            <person name="Wu W.L."/>
            <person name="Chen Y.Y."/>
            <person name="Chang S.B."/>
            <person name="Sakamoto S."/>
            <person name="Ohme-Takagi M."/>
            <person name="Yagi M."/>
            <person name="Zeng S.J."/>
            <person name="Shen C.Y."/>
            <person name="Yeh C.M."/>
            <person name="Luo Y.B."/>
            <person name="Tsai W.C."/>
            <person name="Van de Peer Y."/>
            <person name="Liu Z.J."/>
        </authorList>
    </citation>
    <scope>NUCLEOTIDE SEQUENCE [LARGE SCALE GENOMIC DNA]</scope>
    <source>
        <tissue evidence="11">The whole plant</tissue>
    </source>
</reference>
<evidence type="ECO:0000259" key="9">
    <source>
        <dbReference type="Pfam" id="PF24474"/>
    </source>
</evidence>
<feature type="compositionally biased region" description="Low complexity" evidence="7">
    <location>
        <begin position="1109"/>
        <end position="1129"/>
    </location>
</feature>
<reference evidence="11 12" key="1">
    <citation type="journal article" date="2016" name="Sci. Rep.">
        <title>The Dendrobium catenatum Lindl. genome sequence provides insights into polysaccharide synthase, floral development and adaptive evolution.</title>
        <authorList>
            <person name="Zhang G.Q."/>
            <person name="Xu Q."/>
            <person name="Bian C."/>
            <person name="Tsai W.C."/>
            <person name="Yeh C.M."/>
            <person name="Liu K.W."/>
            <person name="Yoshida K."/>
            <person name="Zhang L.S."/>
            <person name="Chang S.B."/>
            <person name="Chen F."/>
            <person name="Shi Y."/>
            <person name="Su Y.Y."/>
            <person name="Zhang Y.Q."/>
            <person name="Chen L.J."/>
            <person name="Yin Y."/>
            <person name="Lin M."/>
            <person name="Huang H."/>
            <person name="Deng H."/>
            <person name="Wang Z.W."/>
            <person name="Zhu S.L."/>
            <person name="Zhao X."/>
            <person name="Deng C."/>
            <person name="Niu S.C."/>
            <person name="Huang J."/>
            <person name="Wang M."/>
            <person name="Liu G.H."/>
            <person name="Yang H.J."/>
            <person name="Xiao X.J."/>
            <person name="Hsiao Y.Y."/>
            <person name="Wu W.L."/>
            <person name="Chen Y.Y."/>
            <person name="Mitsuda N."/>
            <person name="Ohme-Takagi M."/>
            <person name="Luo Y.B."/>
            <person name="Van de Peer Y."/>
            <person name="Liu Z.J."/>
        </authorList>
    </citation>
    <scope>NUCLEOTIDE SEQUENCE [LARGE SCALE GENOMIC DNA]</scope>
    <source>
        <tissue evidence="11">The whole plant</tissue>
    </source>
</reference>
<keyword evidence="6" id="KW-0472">Membrane</keyword>
<feature type="region of interest" description="Disordered" evidence="7">
    <location>
        <begin position="1088"/>
        <end position="1131"/>
    </location>
</feature>
<evidence type="ECO:0000256" key="5">
    <source>
        <dbReference type="ARBA" id="ARBA00022989"/>
    </source>
</evidence>
<feature type="region of interest" description="Disordered" evidence="7">
    <location>
        <begin position="1173"/>
        <end position="1193"/>
    </location>
</feature>
<keyword evidence="3" id="KW-0812">Transmembrane</keyword>
<comment type="similarity">
    <text evidence="2">Belongs to the TMEM131 family.</text>
</comment>
<keyword evidence="12" id="KW-1185">Reference proteome</keyword>
<evidence type="ECO:0000256" key="2">
    <source>
        <dbReference type="ARBA" id="ARBA00006682"/>
    </source>
</evidence>
<keyword evidence="4" id="KW-0732">Signal</keyword>
<dbReference type="PANTHER" id="PTHR22050">
    <property type="entry name" value="RW1 PROTEIN HOMOLOG"/>
    <property type="match status" value="1"/>
</dbReference>
<feature type="domain" description="TMEM131L fifth Ig-like" evidence="10">
    <location>
        <begin position="886"/>
        <end position="951"/>
    </location>
</feature>
<evidence type="ECO:0000259" key="8">
    <source>
        <dbReference type="Pfam" id="PF12371"/>
    </source>
</evidence>
<evidence type="ECO:0000256" key="6">
    <source>
        <dbReference type="ARBA" id="ARBA00023136"/>
    </source>
</evidence>
<dbReference type="GO" id="GO:0016020">
    <property type="term" value="C:membrane"/>
    <property type="evidence" value="ECO:0007669"/>
    <property type="project" value="UniProtKB-SubCell"/>
</dbReference>
<dbReference type="PANTHER" id="PTHR22050:SF0">
    <property type="entry name" value="TRANSMEMBRANE PROTEIN 131 HOMOLOG"/>
    <property type="match status" value="1"/>
</dbReference>
<dbReference type="Proteomes" id="UP000233837">
    <property type="component" value="Unassembled WGS sequence"/>
</dbReference>
<feature type="domain" description="DUF7579" evidence="9">
    <location>
        <begin position="512"/>
        <end position="630"/>
    </location>
</feature>
<comment type="subcellular location">
    <subcellularLocation>
        <location evidence="1">Membrane</location>
        <topology evidence="1">Single-pass type I membrane protein</topology>
    </subcellularLocation>
</comment>
<dbReference type="InterPro" id="IPR039877">
    <property type="entry name" value="TMEM131-like"/>
</dbReference>
<name>A0A2I0W1F2_9ASPA</name>
<feature type="compositionally biased region" description="Polar residues" evidence="7">
    <location>
        <begin position="1291"/>
        <end position="1301"/>
    </location>
</feature>